<dbReference type="EMBL" id="MU858045">
    <property type="protein sequence ID" value="KAK4220351.1"/>
    <property type="molecule type" value="Genomic_DNA"/>
</dbReference>
<keyword evidence="2" id="KW-0472">Membrane</keyword>
<evidence type="ECO:0000313" key="3">
    <source>
        <dbReference type="EMBL" id="KAK4220351.1"/>
    </source>
</evidence>
<dbReference type="PANTHER" id="PTHR35895:SF2">
    <property type="match status" value="1"/>
</dbReference>
<dbReference type="Pfam" id="PF12505">
    <property type="entry name" value="DUF3712"/>
    <property type="match status" value="1"/>
</dbReference>
<dbReference type="InterPro" id="IPR046368">
    <property type="entry name" value="Tag1"/>
</dbReference>
<gene>
    <name evidence="3" type="ORF">QBC37DRAFT_6306</name>
</gene>
<organism evidence="3 4">
    <name type="scientific">Rhypophila decipiens</name>
    <dbReference type="NCBI Taxonomy" id="261697"/>
    <lineage>
        <taxon>Eukaryota</taxon>
        <taxon>Fungi</taxon>
        <taxon>Dikarya</taxon>
        <taxon>Ascomycota</taxon>
        <taxon>Pezizomycotina</taxon>
        <taxon>Sordariomycetes</taxon>
        <taxon>Sordariomycetidae</taxon>
        <taxon>Sordariales</taxon>
        <taxon>Naviculisporaceae</taxon>
        <taxon>Rhypophila</taxon>
    </lineage>
</organism>
<feature type="compositionally biased region" description="Basic and acidic residues" evidence="1">
    <location>
        <begin position="14"/>
        <end position="27"/>
    </location>
</feature>
<reference evidence="3" key="2">
    <citation type="submission" date="2023-05" db="EMBL/GenBank/DDBJ databases">
        <authorList>
            <consortium name="Lawrence Berkeley National Laboratory"/>
            <person name="Steindorff A."/>
            <person name="Hensen N."/>
            <person name="Bonometti L."/>
            <person name="Westerberg I."/>
            <person name="Brannstrom I.O."/>
            <person name="Guillou S."/>
            <person name="Cros-Aarteil S."/>
            <person name="Calhoun S."/>
            <person name="Haridas S."/>
            <person name="Kuo A."/>
            <person name="Mondo S."/>
            <person name="Pangilinan J."/>
            <person name="Riley R."/>
            <person name="Labutti K."/>
            <person name="Andreopoulos B."/>
            <person name="Lipzen A."/>
            <person name="Chen C."/>
            <person name="Yanf M."/>
            <person name="Daum C."/>
            <person name="Ng V."/>
            <person name="Clum A."/>
            <person name="Ohm R."/>
            <person name="Martin F."/>
            <person name="Silar P."/>
            <person name="Natvig D."/>
            <person name="Lalanne C."/>
            <person name="Gautier V."/>
            <person name="Ament-Velasquez S.L."/>
            <person name="Kruys A."/>
            <person name="Hutchinson M.I."/>
            <person name="Powell A.J."/>
            <person name="Barry K."/>
            <person name="Miller A.N."/>
            <person name="Grigoriev I.V."/>
            <person name="Debuchy R."/>
            <person name="Gladieux P."/>
            <person name="Thoren M.H."/>
            <person name="Johannesson H."/>
        </authorList>
    </citation>
    <scope>NUCLEOTIDE SEQUENCE</scope>
    <source>
        <strain evidence="3">PSN293</strain>
    </source>
</reference>
<reference evidence="3" key="1">
    <citation type="journal article" date="2023" name="Mol. Phylogenet. Evol.">
        <title>Genome-scale phylogeny and comparative genomics of the fungal order Sordariales.</title>
        <authorList>
            <person name="Hensen N."/>
            <person name="Bonometti L."/>
            <person name="Westerberg I."/>
            <person name="Brannstrom I.O."/>
            <person name="Guillou S."/>
            <person name="Cros-Aarteil S."/>
            <person name="Calhoun S."/>
            <person name="Haridas S."/>
            <person name="Kuo A."/>
            <person name="Mondo S."/>
            <person name="Pangilinan J."/>
            <person name="Riley R."/>
            <person name="LaButti K."/>
            <person name="Andreopoulos B."/>
            <person name="Lipzen A."/>
            <person name="Chen C."/>
            <person name="Yan M."/>
            <person name="Daum C."/>
            <person name="Ng V."/>
            <person name="Clum A."/>
            <person name="Steindorff A."/>
            <person name="Ohm R.A."/>
            <person name="Martin F."/>
            <person name="Silar P."/>
            <person name="Natvig D.O."/>
            <person name="Lalanne C."/>
            <person name="Gautier V."/>
            <person name="Ament-Velasquez S.L."/>
            <person name="Kruys A."/>
            <person name="Hutchinson M.I."/>
            <person name="Powell A.J."/>
            <person name="Barry K."/>
            <person name="Miller A.N."/>
            <person name="Grigoriev I.V."/>
            <person name="Debuchy R."/>
            <person name="Gladieux P."/>
            <person name="Hiltunen Thoren M."/>
            <person name="Johannesson H."/>
        </authorList>
    </citation>
    <scope>NUCLEOTIDE SEQUENCE</scope>
    <source>
        <strain evidence="3">PSN293</strain>
    </source>
</reference>
<evidence type="ECO:0000256" key="1">
    <source>
        <dbReference type="SAM" id="MobiDB-lite"/>
    </source>
</evidence>
<feature type="transmembrane region" description="Helical" evidence="2">
    <location>
        <begin position="76"/>
        <end position="98"/>
    </location>
</feature>
<evidence type="ECO:0000256" key="2">
    <source>
        <dbReference type="SAM" id="Phobius"/>
    </source>
</evidence>
<dbReference type="GO" id="GO:0000329">
    <property type="term" value="C:fungal-type vacuole membrane"/>
    <property type="evidence" value="ECO:0007669"/>
    <property type="project" value="InterPro"/>
</dbReference>
<dbReference type="PANTHER" id="PTHR35895">
    <property type="entry name" value="CHROMOSOME 16, WHOLE GENOME SHOTGUN SEQUENCE"/>
    <property type="match status" value="1"/>
</dbReference>
<dbReference type="AlphaFoldDB" id="A0AAN6YLR6"/>
<keyword evidence="4" id="KW-1185">Reference proteome</keyword>
<name>A0AAN6YLR6_9PEZI</name>
<accession>A0AAN6YLR6</accession>
<comment type="caution">
    <text evidence="3">The sequence shown here is derived from an EMBL/GenBank/DDBJ whole genome shotgun (WGS) entry which is preliminary data.</text>
</comment>
<feature type="region of interest" description="Disordered" evidence="1">
    <location>
        <begin position="14"/>
        <end position="47"/>
    </location>
</feature>
<protein>
    <submittedName>
        <fullName evidence="3">Uncharacterized protein</fullName>
    </submittedName>
</protein>
<evidence type="ECO:0000313" key="4">
    <source>
        <dbReference type="Proteomes" id="UP001301769"/>
    </source>
</evidence>
<keyword evidence="2" id="KW-0812">Transmembrane</keyword>
<keyword evidence="2" id="KW-1133">Transmembrane helix</keyword>
<sequence length="474" mass="50875">MGVKEILDKHILKQEDKVGQDDEKTKDFAAPVDAIEPPHQDDVSSGDDGVVDNGKAVPEALSKRQKVKRHCGRFKWYYVAAVVVLLVILLPILFKVIIPAIMRNVVNNQALPIISGAMVFTSSESMTMALNTSLDTPLGVVIEPVGLALHAPQPEGADNNESPFVTVQMPEQYVDGKTEVEIPTQTATIQDDTQLVAWFNDFFDSETTELRVKADPLVAHLGKLKYSVNMDKTIRVQGLNGLQGFGVSKMNFILPAESNGTNVAGTLMIPNAAVLTLSMGNVSFNLWAGNLNLGIVTAYDLTLKPGNNTPAFQGELYLDQLIPNLGAILDSQNGAISNGFIELNATGNSTSYNGNRITYLEKVLGTKKMLVQFPAATLVTELLSGLLVSGTGSDGSNSTLLDSLGQVLGNVTLLENMLANFEADDTGSEDEAAPSETSTSRVRRGMGAAASKSPSRSVRTNLFRLGLRGLRGRK</sequence>
<dbReference type="Proteomes" id="UP001301769">
    <property type="component" value="Unassembled WGS sequence"/>
</dbReference>
<feature type="compositionally biased region" description="Acidic residues" evidence="1">
    <location>
        <begin position="424"/>
        <end position="433"/>
    </location>
</feature>
<dbReference type="InterPro" id="IPR022185">
    <property type="entry name" value="DUF3712"/>
</dbReference>
<feature type="region of interest" description="Disordered" evidence="1">
    <location>
        <begin position="424"/>
        <end position="457"/>
    </location>
</feature>
<proteinExistence type="predicted"/>